<dbReference type="EMBL" id="CH473970">
    <property type="protein sequence ID" value="EDM09208.1"/>
    <property type="molecule type" value="Genomic_DNA"/>
</dbReference>
<feature type="region of interest" description="Disordered" evidence="1">
    <location>
        <begin position="1"/>
        <end position="39"/>
    </location>
</feature>
<reference evidence="2 3" key="1">
    <citation type="submission" date="2005-09" db="EMBL/GenBank/DDBJ databases">
        <authorList>
            <person name="Mural R.J."/>
            <person name="Li P.W."/>
            <person name="Adams M.D."/>
            <person name="Amanatides P.G."/>
            <person name="Baden-Tillson H."/>
            <person name="Barnstead M."/>
            <person name="Chin S.H."/>
            <person name="Dew I."/>
            <person name="Evans C.A."/>
            <person name="Ferriera S."/>
            <person name="Flanigan M."/>
            <person name="Fosler C."/>
            <person name="Glodek A."/>
            <person name="Gu Z."/>
            <person name="Holt R.A."/>
            <person name="Jennings D."/>
            <person name="Kraft C.L."/>
            <person name="Lu F."/>
            <person name="Nguyen T."/>
            <person name="Nusskern D.R."/>
            <person name="Pfannkoch C.M."/>
            <person name="Sitter C."/>
            <person name="Sutton G.G."/>
            <person name="Venter J.C."/>
            <person name="Wang Z."/>
            <person name="Woodage T."/>
            <person name="Zheng X.H."/>
            <person name="Zhong F."/>
        </authorList>
    </citation>
    <scope>NUCLEOTIDE SEQUENCE [LARGE SCALE GENOMIC DNA]</scope>
    <source>
        <strain>BN</strain>
        <strain evidence="3">Sprague-Dawley</strain>
    </source>
</reference>
<evidence type="ECO:0000313" key="2">
    <source>
        <dbReference type="EMBL" id="EDM09208.1"/>
    </source>
</evidence>
<accession>A6IVL4</accession>
<name>A6IVL4_RAT</name>
<protein>
    <submittedName>
        <fullName evidence="2">RCG42953</fullName>
    </submittedName>
</protein>
<proteinExistence type="predicted"/>
<evidence type="ECO:0000313" key="3">
    <source>
        <dbReference type="Proteomes" id="UP000234681"/>
    </source>
</evidence>
<dbReference type="Proteomes" id="UP000234681">
    <property type="component" value="Chromosome 16"/>
</dbReference>
<gene>
    <name evidence="2" type="ORF">rCG_42953</name>
</gene>
<feature type="compositionally biased region" description="Basic and acidic residues" evidence="1">
    <location>
        <begin position="1"/>
        <end position="30"/>
    </location>
</feature>
<dbReference type="AlphaFoldDB" id="A6IVL4"/>
<organism evidence="2 3">
    <name type="scientific">Rattus norvegicus</name>
    <name type="common">Rat</name>
    <dbReference type="NCBI Taxonomy" id="10116"/>
    <lineage>
        <taxon>Eukaryota</taxon>
        <taxon>Metazoa</taxon>
        <taxon>Chordata</taxon>
        <taxon>Craniata</taxon>
        <taxon>Vertebrata</taxon>
        <taxon>Euteleostomi</taxon>
        <taxon>Mammalia</taxon>
        <taxon>Eutheria</taxon>
        <taxon>Euarchontoglires</taxon>
        <taxon>Glires</taxon>
        <taxon>Rodentia</taxon>
        <taxon>Myomorpha</taxon>
        <taxon>Muroidea</taxon>
        <taxon>Muridae</taxon>
        <taxon>Murinae</taxon>
        <taxon>Rattus</taxon>
    </lineage>
</organism>
<evidence type="ECO:0000256" key="1">
    <source>
        <dbReference type="SAM" id="MobiDB-lite"/>
    </source>
</evidence>
<sequence>MDHLNRQATVKSRDRRFIQCDHTGKRDKQRGSSILRALT</sequence>